<protein>
    <submittedName>
        <fullName evidence="1">Uncharacterized protein</fullName>
    </submittedName>
</protein>
<gene>
    <name evidence="1" type="ORF">NPIL_489771</name>
</gene>
<organism evidence="1 2">
    <name type="scientific">Nephila pilipes</name>
    <name type="common">Giant wood spider</name>
    <name type="synonym">Nephila maculata</name>
    <dbReference type="NCBI Taxonomy" id="299642"/>
    <lineage>
        <taxon>Eukaryota</taxon>
        <taxon>Metazoa</taxon>
        <taxon>Ecdysozoa</taxon>
        <taxon>Arthropoda</taxon>
        <taxon>Chelicerata</taxon>
        <taxon>Arachnida</taxon>
        <taxon>Araneae</taxon>
        <taxon>Araneomorphae</taxon>
        <taxon>Entelegynae</taxon>
        <taxon>Araneoidea</taxon>
        <taxon>Nephilidae</taxon>
        <taxon>Nephila</taxon>
    </lineage>
</organism>
<name>A0A8X6PA58_NEPPI</name>
<dbReference type="EMBL" id="BMAW01066266">
    <property type="protein sequence ID" value="GFT54188.1"/>
    <property type="molecule type" value="Genomic_DNA"/>
</dbReference>
<keyword evidence="2" id="KW-1185">Reference proteome</keyword>
<comment type="caution">
    <text evidence="1">The sequence shown here is derived from an EMBL/GenBank/DDBJ whole genome shotgun (WGS) entry which is preliminary data.</text>
</comment>
<dbReference type="Proteomes" id="UP000887013">
    <property type="component" value="Unassembled WGS sequence"/>
</dbReference>
<reference evidence="1" key="1">
    <citation type="submission" date="2020-08" db="EMBL/GenBank/DDBJ databases">
        <title>Multicomponent nature underlies the extraordinary mechanical properties of spider dragline silk.</title>
        <authorList>
            <person name="Kono N."/>
            <person name="Nakamura H."/>
            <person name="Mori M."/>
            <person name="Yoshida Y."/>
            <person name="Ohtoshi R."/>
            <person name="Malay A.D."/>
            <person name="Moran D.A.P."/>
            <person name="Tomita M."/>
            <person name="Numata K."/>
            <person name="Arakawa K."/>
        </authorList>
    </citation>
    <scope>NUCLEOTIDE SEQUENCE</scope>
</reference>
<sequence>VRALAHWPRGLVAIICRTTGKKVGKLDPCNFGIRFLDLRSRLASGCETTAFRFADCELSSACCVA</sequence>
<evidence type="ECO:0000313" key="1">
    <source>
        <dbReference type="EMBL" id="GFT54188.1"/>
    </source>
</evidence>
<proteinExistence type="predicted"/>
<dbReference type="AlphaFoldDB" id="A0A8X6PA58"/>
<accession>A0A8X6PA58</accession>
<feature type="non-terminal residue" evidence="1">
    <location>
        <position position="1"/>
    </location>
</feature>
<evidence type="ECO:0000313" key="2">
    <source>
        <dbReference type="Proteomes" id="UP000887013"/>
    </source>
</evidence>